<evidence type="ECO:0000313" key="9">
    <source>
        <dbReference type="Proteomes" id="UP001139125"/>
    </source>
</evidence>
<feature type="domain" description="Response regulatory" evidence="7">
    <location>
        <begin position="6"/>
        <end position="121"/>
    </location>
</feature>
<dbReference type="SMART" id="SM00448">
    <property type="entry name" value="REC"/>
    <property type="match status" value="1"/>
</dbReference>
<dbReference type="PROSITE" id="PS50043">
    <property type="entry name" value="HTH_LUXR_2"/>
    <property type="match status" value="1"/>
</dbReference>
<comment type="caution">
    <text evidence="8">The sequence shown here is derived from an EMBL/GenBank/DDBJ whole genome shotgun (WGS) entry which is preliminary data.</text>
</comment>
<keyword evidence="2" id="KW-0805">Transcription regulation</keyword>
<dbReference type="SUPFAM" id="SSF52172">
    <property type="entry name" value="CheY-like"/>
    <property type="match status" value="1"/>
</dbReference>
<accession>A0A9X2L1Z7</accession>
<dbReference type="InterPro" id="IPR001789">
    <property type="entry name" value="Sig_transdc_resp-reg_receiver"/>
</dbReference>
<dbReference type="InterPro" id="IPR011006">
    <property type="entry name" value="CheY-like_superfamily"/>
</dbReference>
<feature type="domain" description="HTH luxR-type" evidence="6">
    <location>
        <begin position="148"/>
        <end position="213"/>
    </location>
</feature>
<evidence type="ECO:0000256" key="1">
    <source>
        <dbReference type="ARBA" id="ARBA00022553"/>
    </source>
</evidence>
<dbReference type="PROSITE" id="PS50110">
    <property type="entry name" value="RESPONSE_REGULATORY"/>
    <property type="match status" value="1"/>
</dbReference>
<evidence type="ECO:0000259" key="7">
    <source>
        <dbReference type="PROSITE" id="PS50110"/>
    </source>
</evidence>
<gene>
    <name evidence="8" type="ORF">NM125_04305</name>
</gene>
<dbReference type="CDD" id="cd17535">
    <property type="entry name" value="REC_NarL-like"/>
    <property type="match status" value="1"/>
</dbReference>
<dbReference type="SUPFAM" id="SSF46894">
    <property type="entry name" value="C-terminal effector domain of the bipartite response regulators"/>
    <property type="match status" value="1"/>
</dbReference>
<dbReference type="Pfam" id="PF00072">
    <property type="entry name" value="Response_reg"/>
    <property type="match status" value="1"/>
</dbReference>
<dbReference type="SMART" id="SM00421">
    <property type="entry name" value="HTH_LUXR"/>
    <property type="match status" value="1"/>
</dbReference>
<evidence type="ECO:0000256" key="4">
    <source>
        <dbReference type="ARBA" id="ARBA00023163"/>
    </source>
</evidence>
<dbReference type="Proteomes" id="UP001139125">
    <property type="component" value="Unassembled WGS sequence"/>
</dbReference>
<dbReference type="Gene3D" id="3.40.50.2300">
    <property type="match status" value="1"/>
</dbReference>
<evidence type="ECO:0000256" key="2">
    <source>
        <dbReference type="ARBA" id="ARBA00023015"/>
    </source>
</evidence>
<dbReference type="PANTHER" id="PTHR43214">
    <property type="entry name" value="TWO-COMPONENT RESPONSE REGULATOR"/>
    <property type="match status" value="1"/>
</dbReference>
<dbReference type="GO" id="GO:0006355">
    <property type="term" value="P:regulation of DNA-templated transcription"/>
    <property type="evidence" value="ECO:0007669"/>
    <property type="project" value="InterPro"/>
</dbReference>
<evidence type="ECO:0000313" key="8">
    <source>
        <dbReference type="EMBL" id="MCP9290807.1"/>
    </source>
</evidence>
<dbReference type="GO" id="GO:0003677">
    <property type="term" value="F:DNA binding"/>
    <property type="evidence" value="ECO:0007669"/>
    <property type="project" value="UniProtKB-KW"/>
</dbReference>
<feature type="modified residue" description="4-aspartylphosphate" evidence="5">
    <location>
        <position position="56"/>
    </location>
</feature>
<keyword evidence="1 5" id="KW-0597">Phosphoprotein</keyword>
<evidence type="ECO:0000256" key="5">
    <source>
        <dbReference type="PROSITE-ProRule" id="PRU00169"/>
    </source>
</evidence>
<protein>
    <submittedName>
        <fullName evidence="8">Response regulator transcription factor</fullName>
    </submittedName>
</protein>
<keyword evidence="3" id="KW-0238">DNA-binding</keyword>
<dbReference type="InterPro" id="IPR039420">
    <property type="entry name" value="WalR-like"/>
</dbReference>
<name>A0A9X2L1Z7_9BACT</name>
<dbReference type="InterPro" id="IPR000792">
    <property type="entry name" value="Tscrpt_reg_LuxR_C"/>
</dbReference>
<dbReference type="GO" id="GO:0000160">
    <property type="term" value="P:phosphorelay signal transduction system"/>
    <property type="evidence" value="ECO:0007669"/>
    <property type="project" value="InterPro"/>
</dbReference>
<keyword evidence="9" id="KW-1185">Reference proteome</keyword>
<sequence>MGNVVKTLIADDHPLMRNGLQQVLEGHEDFEIITAENGKEALDLIRTQSPQIAILDIEMPELTGFEVAKQVYHEGISIDIIFLTMYKDESLFNKAMDIGVKGYVLKENTVSEIIQCVQTVLSGKHYLSPAISEFLIRRNSKLVAPASDKDGLNSLTKTEKNIIKQLAEMKTSQEIADENNVSIKTIQNHRNNICNKLGLSGTHALLKYAVEHASKL</sequence>
<organism evidence="8 9">
    <name type="scientific">Gracilimonas sediminicola</name>
    <dbReference type="NCBI Taxonomy" id="2952158"/>
    <lineage>
        <taxon>Bacteria</taxon>
        <taxon>Pseudomonadati</taxon>
        <taxon>Balneolota</taxon>
        <taxon>Balneolia</taxon>
        <taxon>Balneolales</taxon>
        <taxon>Balneolaceae</taxon>
        <taxon>Gracilimonas</taxon>
    </lineage>
</organism>
<proteinExistence type="predicted"/>
<reference evidence="8" key="1">
    <citation type="submission" date="2022-06" db="EMBL/GenBank/DDBJ databases">
        <title>Gracilimonas sp. CAU 1638 isolated from sea sediment.</title>
        <authorList>
            <person name="Kim W."/>
        </authorList>
    </citation>
    <scope>NUCLEOTIDE SEQUENCE</scope>
    <source>
        <strain evidence="8">CAU 1638</strain>
    </source>
</reference>
<dbReference type="Pfam" id="PF00196">
    <property type="entry name" value="GerE"/>
    <property type="match status" value="1"/>
</dbReference>
<evidence type="ECO:0000259" key="6">
    <source>
        <dbReference type="PROSITE" id="PS50043"/>
    </source>
</evidence>
<dbReference type="AlphaFoldDB" id="A0A9X2L1Z7"/>
<dbReference type="InterPro" id="IPR058245">
    <property type="entry name" value="NreC/VraR/RcsB-like_REC"/>
</dbReference>
<dbReference type="EMBL" id="JANDBC010000001">
    <property type="protein sequence ID" value="MCP9290807.1"/>
    <property type="molecule type" value="Genomic_DNA"/>
</dbReference>
<dbReference type="RefSeq" id="WP_255133215.1">
    <property type="nucleotide sequence ID" value="NZ_JANDBC010000001.1"/>
</dbReference>
<keyword evidence="4" id="KW-0804">Transcription</keyword>
<dbReference type="CDD" id="cd06170">
    <property type="entry name" value="LuxR_C_like"/>
    <property type="match status" value="1"/>
</dbReference>
<dbReference type="PANTHER" id="PTHR43214:SF41">
    <property type="entry name" value="NITRATE_NITRITE RESPONSE REGULATOR PROTEIN NARP"/>
    <property type="match status" value="1"/>
</dbReference>
<dbReference type="PRINTS" id="PR00038">
    <property type="entry name" value="HTHLUXR"/>
</dbReference>
<evidence type="ECO:0000256" key="3">
    <source>
        <dbReference type="ARBA" id="ARBA00023125"/>
    </source>
</evidence>
<dbReference type="InterPro" id="IPR016032">
    <property type="entry name" value="Sig_transdc_resp-reg_C-effctor"/>
</dbReference>